<dbReference type="InterPro" id="IPR036412">
    <property type="entry name" value="HAD-like_sf"/>
</dbReference>
<dbReference type="Gene3D" id="1.10.150.750">
    <property type="match status" value="1"/>
</dbReference>
<evidence type="ECO:0000313" key="2">
    <source>
        <dbReference type="EMBL" id="MFC5420085.1"/>
    </source>
</evidence>
<proteinExistence type="predicted"/>
<dbReference type="SUPFAM" id="SSF56784">
    <property type="entry name" value="HAD-like"/>
    <property type="match status" value="1"/>
</dbReference>
<dbReference type="InterPro" id="IPR051540">
    <property type="entry name" value="S-2-haloacid_dehalogenase"/>
</dbReference>
<name>A0ABW0IW33_9HYPH</name>
<dbReference type="InterPro" id="IPR023214">
    <property type="entry name" value="HAD_sf"/>
</dbReference>
<dbReference type="PRINTS" id="PR00413">
    <property type="entry name" value="HADHALOGNASE"/>
</dbReference>
<evidence type="ECO:0000313" key="3">
    <source>
        <dbReference type="Proteomes" id="UP001596053"/>
    </source>
</evidence>
<accession>A0ABW0IW33</accession>
<dbReference type="PANTHER" id="PTHR43316">
    <property type="entry name" value="HYDROLASE, HALOACID DELAHOGENASE-RELATED"/>
    <property type="match status" value="1"/>
</dbReference>
<dbReference type="NCBIfam" id="TIGR01428">
    <property type="entry name" value="HAD_type_II"/>
    <property type="match status" value="1"/>
</dbReference>
<dbReference type="SFLD" id="SFLDS00003">
    <property type="entry name" value="Haloacid_Dehalogenase"/>
    <property type="match status" value="1"/>
</dbReference>
<dbReference type="Proteomes" id="UP001596053">
    <property type="component" value="Unassembled WGS sequence"/>
</dbReference>
<dbReference type="Gene3D" id="3.40.50.1000">
    <property type="entry name" value="HAD superfamily/HAD-like"/>
    <property type="match status" value="1"/>
</dbReference>
<dbReference type="RefSeq" id="WP_377798249.1">
    <property type="nucleotide sequence ID" value="NZ_JBHSLW010000011.1"/>
</dbReference>
<comment type="caution">
    <text evidence="2">The sequence shown here is derived from an EMBL/GenBank/DDBJ whole genome shotgun (WGS) entry which is preliminary data.</text>
</comment>
<dbReference type="PANTHER" id="PTHR43316:SF9">
    <property type="entry name" value="ACID DEHALOGENASE, PUTATIVE (AFU_ORTHOLOGUE AFUA_6G14460)-RELATED"/>
    <property type="match status" value="1"/>
</dbReference>
<dbReference type="EMBL" id="JBHSLW010000011">
    <property type="protein sequence ID" value="MFC5420085.1"/>
    <property type="molecule type" value="Genomic_DNA"/>
</dbReference>
<dbReference type="InterPro" id="IPR006328">
    <property type="entry name" value="2-HAD"/>
</dbReference>
<evidence type="ECO:0000256" key="1">
    <source>
        <dbReference type="ARBA" id="ARBA00022801"/>
    </source>
</evidence>
<gene>
    <name evidence="2" type="ORF">ACFPOB_10980</name>
</gene>
<dbReference type="Pfam" id="PF00702">
    <property type="entry name" value="Hydrolase"/>
    <property type="match status" value="1"/>
</dbReference>
<keyword evidence="3" id="KW-1185">Reference proteome</keyword>
<dbReference type="SFLD" id="SFLDG01129">
    <property type="entry name" value="C1.5:_HAD__Beta-PGM__Phosphata"/>
    <property type="match status" value="1"/>
</dbReference>
<protein>
    <submittedName>
        <fullName evidence="2">Haloacid dehalogenase type II</fullName>
    </submittedName>
</protein>
<dbReference type="NCBIfam" id="TIGR01549">
    <property type="entry name" value="HAD-SF-IA-v1"/>
    <property type="match status" value="1"/>
</dbReference>
<reference evidence="3" key="1">
    <citation type="journal article" date="2019" name="Int. J. Syst. Evol. Microbiol.">
        <title>The Global Catalogue of Microorganisms (GCM) 10K type strain sequencing project: providing services to taxonomists for standard genome sequencing and annotation.</title>
        <authorList>
            <consortium name="The Broad Institute Genomics Platform"/>
            <consortium name="The Broad Institute Genome Sequencing Center for Infectious Disease"/>
            <person name="Wu L."/>
            <person name="Ma J."/>
        </authorList>
    </citation>
    <scope>NUCLEOTIDE SEQUENCE [LARGE SCALE GENOMIC DNA]</scope>
    <source>
        <strain evidence="3">NCAIM B.01391</strain>
    </source>
</reference>
<dbReference type="InterPro" id="IPR006439">
    <property type="entry name" value="HAD-SF_hydro_IA"/>
</dbReference>
<keyword evidence="1" id="KW-0378">Hydrolase</keyword>
<sequence length="241" mass="26643">MTLTDFKVLTFDCYGTLIDWETGIWNALQPLISAGRLHIEREEALARFGKIESELEEAGPSLRYSTLLAAVHARLAKDLGVHIHADLNERFGGSVPDWPAFPDSAEALAYLKRHYKLVILSNVDRTSFAASNRKLGVTFDAIYTAEDIGCYKPDPRNFAHLLAHLEADLGLAVGDVLHTAQSLFHDHVPAERAGLARAWIDRRFGMAGSGATQMPANQPKVDFYFKSMAELAEAHRKAVKG</sequence>
<organism evidence="2 3">
    <name type="scientific">Bosea eneae</name>
    <dbReference type="NCBI Taxonomy" id="151454"/>
    <lineage>
        <taxon>Bacteria</taxon>
        <taxon>Pseudomonadati</taxon>
        <taxon>Pseudomonadota</taxon>
        <taxon>Alphaproteobacteria</taxon>
        <taxon>Hyphomicrobiales</taxon>
        <taxon>Boseaceae</taxon>
        <taxon>Bosea</taxon>
    </lineage>
</organism>